<organism evidence="2 3">
    <name type="scientific">Vibrio cholerae</name>
    <dbReference type="NCBI Taxonomy" id="666"/>
    <lineage>
        <taxon>Bacteria</taxon>
        <taxon>Pseudomonadati</taxon>
        <taxon>Pseudomonadota</taxon>
        <taxon>Gammaproteobacteria</taxon>
        <taxon>Vibrionales</taxon>
        <taxon>Vibrionaceae</taxon>
        <taxon>Vibrio</taxon>
    </lineage>
</organism>
<gene>
    <name evidence="2" type="ORF">KIN13_05525</name>
</gene>
<dbReference type="AlphaFoldDB" id="A0AAW4KQK0"/>
<proteinExistence type="predicted"/>
<dbReference type="InterPro" id="IPR036249">
    <property type="entry name" value="Thioredoxin-like_sf"/>
</dbReference>
<dbReference type="InterPro" id="IPR004045">
    <property type="entry name" value="Glutathione_S-Trfase_N"/>
</dbReference>
<name>A0AAW4KQK0_VIBCL</name>
<dbReference type="Pfam" id="PF13417">
    <property type="entry name" value="GST_N_3"/>
    <property type="match status" value="1"/>
</dbReference>
<reference evidence="2" key="2">
    <citation type="submission" date="2023-08" db="EMBL/GenBank/DDBJ databases">
        <title>Vibrio cholerae Outbreaks in Tanzania Exemplify Founder Flush: Simultaneous Increases in Population Size and Genetic Diversity.</title>
        <authorList>
            <person name="Debes A.K."/>
            <person name="Mohammed A."/>
            <person name="Maseke I."/>
            <person name="Almeida M."/>
            <person name="Li S."/>
            <person name="Matimba H."/>
            <person name="Joachim A."/>
            <person name="Mizinduko M."/>
            <person name="Nyanga S."/>
            <person name="Kelly M."/>
            <person name="Kachwamba Y."/>
            <person name="Schaffer A.M."/>
            <person name="Nyanga A.S."/>
            <person name="Mghamba J."/>
            <person name="Mosha F.S."/>
            <person name="Sack D.A."/>
            <person name="Stine O.C."/>
        </authorList>
    </citation>
    <scope>NUCLEOTIDE SEQUENCE</scope>
    <source>
        <strain evidence="2">TDS0091212</strain>
    </source>
</reference>
<dbReference type="EMBL" id="JAHBND010000156">
    <property type="protein sequence ID" value="MBS7672897.1"/>
    <property type="molecule type" value="Genomic_DNA"/>
</dbReference>
<feature type="non-terminal residue" evidence="2">
    <location>
        <position position="43"/>
    </location>
</feature>
<protein>
    <submittedName>
        <fullName evidence="2">Glutathione S-transferase N-terminal domain-containing protein</fullName>
    </submittedName>
</protein>
<evidence type="ECO:0000259" key="1">
    <source>
        <dbReference type="Pfam" id="PF13417"/>
    </source>
</evidence>
<evidence type="ECO:0000313" key="3">
    <source>
        <dbReference type="Proteomes" id="UP001196338"/>
    </source>
</evidence>
<comment type="caution">
    <text evidence="2">The sequence shown here is derived from an EMBL/GenBank/DDBJ whole genome shotgun (WGS) entry which is preliminary data.</text>
</comment>
<dbReference type="Gene3D" id="3.40.30.10">
    <property type="entry name" value="Glutaredoxin"/>
    <property type="match status" value="1"/>
</dbReference>
<sequence length="43" mass="4780">MPMSAPSMTLFHNPASPFVRKVRVLLIETGQQDRVALHACMPT</sequence>
<reference evidence="2" key="1">
    <citation type="submission" date="2021-05" db="EMBL/GenBank/DDBJ databases">
        <authorList>
            <person name="Stine C."/>
        </authorList>
    </citation>
    <scope>NUCLEOTIDE SEQUENCE</scope>
    <source>
        <strain evidence="2">TDS0091212</strain>
    </source>
</reference>
<accession>A0AAW4KQK0</accession>
<dbReference type="Proteomes" id="UP001196338">
    <property type="component" value="Unassembled WGS sequence"/>
</dbReference>
<dbReference type="SUPFAM" id="SSF52833">
    <property type="entry name" value="Thioredoxin-like"/>
    <property type="match status" value="1"/>
</dbReference>
<feature type="domain" description="GST N-terminal" evidence="1">
    <location>
        <begin position="10"/>
        <end position="36"/>
    </location>
</feature>
<evidence type="ECO:0000313" key="2">
    <source>
        <dbReference type="EMBL" id="MBS7672897.1"/>
    </source>
</evidence>